<dbReference type="GO" id="GO:0004867">
    <property type="term" value="F:serine-type endopeptidase inhibitor activity"/>
    <property type="evidence" value="ECO:0007669"/>
    <property type="project" value="InterPro"/>
</dbReference>
<dbReference type="SUPFAM" id="SSF57362">
    <property type="entry name" value="BPTI-like"/>
    <property type="match status" value="17"/>
</dbReference>
<evidence type="ECO:0000313" key="4">
    <source>
        <dbReference type="EMBL" id="TKR86999.1"/>
    </source>
</evidence>
<dbReference type="Pfam" id="PF00014">
    <property type="entry name" value="Kunitz_BPTI"/>
    <property type="match status" value="17"/>
</dbReference>
<keyword evidence="5" id="KW-1185">Reference proteome</keyword>
<keyword evidence="2" id="KW-0732">Signal</keyword>
<feature type="region of interest" description="Disordered" evidence="1">
    <location>
        <begin position="2068"/>
        <end position="2106"/>
    </location>
</feature>
<feature type="domain" description="BPTI/Kunitz inhibitor" evidence="3">
    <location>
        <begin position="1313"/>
        <end position="1363"/>
    </location>
</feature>
<dbReference type="CDD" id="cd00109">
    <property type="entry name" value="Kunitz-type"/>
    <property type="match status" value="1"/>
</dbReference>
<feature type="domain" description="BPTI/Kunitz inhibitor" evidence="3">
    <location>
        <begin position="225"/>
        <end position="276"/>
    </location>
</feature>
<feature type="domain" description="BPTI/Kunitz inhibitor" evidence="3">
    <location>
        <begin position="888"/>
        <end position="938"/>
    </location>
</feature>
<name>A0A4U5NU07_STECR</name>
<dbReference type="Proteomes" id="UP000298663">
    <property type="component" value="Unassembled WGS sequence"/>
</dbReference>
<dbReference type="PANTHER" id="PTHR46339">
    <property type="entry name" value="PROTEIN CBG15282-RELATED"/>
    <property type="match status" value="1"/>
</dbReference>
<feature type="signal peptide" evidence="2">
    <location>
        <begin position="1"/>
        <end position="19"/>
    </location>
</feature>
<feature type="domain" description="BPTI/Kunitz inhibitor" evidence="3">
    <location>
        <begin position="1631"/>
        <end position="1681"/>
    </location>
</feature>
<feature type="domain" description="BPTI/Kunitz inhibitor" evidence="3">
    <location>
        <begin position="1522"/>
        <end position="1574"/>
    </location>
</feature>
<dbReference type="SMART" id="SM00289">
    <property type="entry name" value="WR1"/>
    <property type="match status" value="15"/>
</dbReference>
<reference evidence="4 5" key="1">
    <citation type="journal article" date="2015" name="Genome Biol.">
        <title>Comparative genomics of Steinernema reveals deeply conserved gene regulatory networks.</title>
        <authorList>
            <person name="Dillman A.R."/>
            <person name="Macchietto M."/>
            <person name="Porter C.F."/>
            <person name="Rogers A."/>
            <person name="Williams B."/>
            <person name="Antoshechkin I."/>
            <person name="Lee M.M."/>
            <person name="Goodwin Z."/>
            <person name="Lu X."/>
            <person name="Lewis E.E."/>
            <person name="Goodrich-Blair H."/>
            <person name="Stock S.P."/>
            <person name="Adams B.J."/>
            <person name="Sternberg P.W."/>
            <person name="Mortazavi A."/>
        </authorList>
    </citation>
    <scope>NUCLEOTIDE SEQUENCE [LARGE SCALE GENOMIC DNA]</scope>
    <source>
        <strain evidence="4 5">ALL</strain>
    </source>
</reference>
<feature type="compositionally biased region" description="Basic residues" evidence="1">
    <location>
        <begin position="2096"/>
        <end position="2105"/>
    </location>
</feature>
<evidence type="ECO:0000256" key="2">
    <source>
        <dbReference type="SAM" id="SignalP"/>
    </source>
</evidence>
<feature type="domain" description="BPTI/Kunitz inhibitor" evidence="3">
    <location>
        <begin position="675"/>
        <end position="725"/>
    </location>
</feature>
<proteinExistence type="predicted"/>
<comment type="caution">
    <text evidence="4">The sequence shown here is derived from an EMBL/GenBank/DDBJ whole genome shotgun (WGS) entry which is preliminary data.</text>
</comment>
<feature type="domain" description="BPTI/Kunitz inhibitor" evidence="3">
    <location>
        <begin position="782"/>
        <end position="832"/>
    </location>
</feature>
<feature type="domain" description="BPTI/Kunitz inhibitor" evidence="3">
    <location>
        <begin position="551"/>
        <end position="601"/>
    </location>
</feature>
<feature type="domain" description="BPTI/Kunitz inhibitor" evidence="3">
    <location>
        <begin position="1418"/>
        <end position="1468"/>
    </location>
</feature>
<reference evidence="4 5" key="2">
    <citation type="journal article" date="2019" name="G3 (Bethesda)">
        <title>Hybrid Assembly of the Genome of the Entomopathogenic Nematode Steinernema carpocapsae Identifies the X-Chromosome.</title>
        <authorList>
            <person name="Serra L."/>
            <person name="Macchietto M."/>
            <person name="Macias-Munoz A."/>
            <person name="McGill C.J."/>
            <person name="Rodriguez I.M."/>
            <person name="Rodriguez B."/>
            <person name="Murad R."/>
            <person name="Mortazavi A."/>
        </authorList>
    </citation>
    <scope>NUCLEOTIDE SEQUENCE [LARGE SCALE GENOMIC DNA]</scope>
    <source>
        <strain evidence="4 5">ALL</strain>
    </source>
</reference>
<dbReference type="InterPro" id="IPR002223">
    <property type="entry name" value="Kunitz_BPTI"/>
</dbReference>
<accession>A0A4U5NU07</accession>
<feature type="domain" description="BPTI/Kunitz inhibitor" evidence="3">
    <location>
        <begin position="1986"/>
        <end position="2039"/>
    </location>
</feature>
<feature type="domain" description="BPTI/Kunitz inhibitor" evidence="3">
    <location>
        <begin position="114"/>
        <end position="164"/>
    </location>
</feature>
<dbReference type="Gene3D" id="4.10.410.10">
    <property type="entry name" value="Pancreatic trypsin inhibitor Kunitz domain"/>
    <property type="match status" value="17"/>
</dbReference>
<dbReference type="InterPro" id="IPR006150">
    <property type="entry name" value="Cys_repeat_1"/>
</dbReference>
<feature type="domain" description="BPTI/Kunitz inhibitor" evidence="3">
    <location>
        <begin position="1737"/>
        <end position="1787"/>
    </location>
</feature>
<dbReference type="PRINTS" id="PR00759">
    <property type="entry name" value="BASICPTASE"/>
</dbReference>
<dbReference type="PROSITE" id="PS00280">
    <property type="entry name" value="BPTI_KUNITZ_1"/>
    <property type="match status" value="1"/>
</dbReference>
<evidence type="ECO:0000256" key="1">
    <source>
        <dbReference type="SAM" id="MobiDB-lite"/>
    </source>
</evidence>
<feature type="domain" description="BPTI/Kunitz inhibitor" evidence="3">
    <location>
        <begin position="995"/>
        <end position="1045"/>
    </location>
</feature>
<sequence>MRRLLLLSTLILLTTSILAQNATDAPQRLVDLTSLNASSAVVLEPKDDALAGIDFSLLCAEGVPLLMENDIPKPCLLEAKTGPSACPSSFWCHVGLPNTTNFCCPRNRNGDNPCLLIPSKGFGTAAVERFFYNRTSQGCQEMTYSGFGGNENNFASRAGCENQCRSDDKINIPTIHVHTDELPRVPNFKSAAESQVPAFSPEIEVQTTTFTSSSAAAVPKPVNPCNRPPDKGIAGNQKSVRYYYDLAASQCVQFNYLGSGGNANNFETERICMETCGEGPLGVSSCIYFIAEGNGIFRIPRFFYNGETKKCEKFYYSGSGGNGNRFLSRASCTDLCIRGWFNSTTSDSCGRNNPFSRYNRRSPEPDDDSKDTKVQYTHNIHSVRLSNNNAVVPSTVVLTPSDKFYPMHSMPVKPAPVAPLPAPPLATTTQVYPTLVSMEAQGVETTTPMAIFIYANGTRVHLMSFRKYPLPSRQMPNTVQISHGGFSQIIGNSNSLGQTYPITPCRRLPTGVYIQNCAARGGVMCPQGSFCQYGATFDQSVCCPELGGNPCVQPKNSGVGLSSVGRWFYDPLTNHCKTFLFHGFQGNQNNFISFEECQGTCGAINPCLHGQPLMQNDVNQRCSPNRPTCPANFYCHVGADSLDTVCCPVHPAGSTTDKAKKPVTPGMSFRRHSPCLMNVTLGSGSKILHRWAYNPAQQTCVTFVYTGVAGNQNNFLTRNDCMNTCVIAKMNPCGAGNPLILNGDFVQCDQNGATGCPSTHYCHVGATKDTTVCCLLTGTNRCHLTLATGDGSAIMHRYYFDAATSTCNAFTYTGMKGNENNFLSLIDCRRACPEYDNPCLRGTPPFNALDGSVGFCSSADPTCPTGFYCHVGDSRQTTVCCPRVGSQCDVPMAIGTGKNQLPRFYYNSQKRTCDSFHYSAKGGNQNNFLTKAECENECPILDNPCAGGFPALRRNTGDPVFCSVTRPDICPAGYFCHVGATVQTTLCCPGAGDPCRMPMAKGNGNAVMNRWYFNSESRVCVSFVYRGRGGNQNNFISRNQCMKACPEYISPCPGGQPHIGLSGQITHCGATGPLICPTTYWCHQGATLDTSVCCPGAADPCDQPLDIGTGNAQLLRFVYLSSSKSCQQFQYSGLGGNENNFLTLKACESRCPVFLNPCAMGAPQMDDLTPVACSLADPNTCASRFFCHIGATEETTICCPGKVDDVCNEPRITGTGDASLPRYAFNPLTKQCLPFIYSGIGGNQNNFLSKASCAHACSVLQNPCSGGEPATNANGQYVTCSTSQPNVCPTGYWCHIGTDVTASICCPGAENPCSLKAAPGNGVATINRWYFDSNLKRCARFTYKGKGGNQNNFRTLQECQLRCPEFQNPCATGDPAQAPSGGILFCSVDQQICPNSYWCHLGPSVESTVCCPTLGDPCLLAMTPGAGNSMSSRWYFNQNTRQCLQFTYTGSGGNANNFLSEAACAAKCPVFQNPCPNAMASSLLTVTKCSAQNPYSCPSGHWCHIGGTSETSVCCPGASDPCRLFMQQGIPSNSGPFTRWYHDMTSRTCRPFQYSGFGGNENNFLTREDCAQRCPEFTNPCYTGDPLREPLTGLVKFCTANSGFDCPMNYYCHLGVSAQTTVCCPGNRDPCTAPLSIGSGSANLPRWYFNTQSLRCQLFTYSGIGGNNNNFINRETCTATCPEFSNPCGNGAALTSVGGSITYCTAQNPNICPQGYFCHIGSTQESTVCCPGSVNPCLQPLDVGRGAASLTRFYFNQLTRRCEQFTYSGEGGNANSFIVVEACRQACPEYNNPCAIGDPYRPVGGGMAFCSISSPCPPNYYCHHGHDTASTICCPSATQANPCMMPVVIGSGTAQVNRFYFNVAQQQCVPFIYSGLGGNQNNFVNVQQCALSCMNGYQMNTGFLSPCTGPGCRPTHSMPRSVVHRSQPLTTSTRLCPTGEPLITSSGAPVSCTPNQPKACPNADYYVCNVIANGDAFCCPDPRNFCLQPRNPGTCQPSAEMPTLYGYNPVSDTCEQFKFTGCGGNLNQFKTMGECNNICCNKGYNLLMRFNDADDDFDSASSNSSIVGEFADESDSTSSTSEIIQENLKGAPSKDQKRKVVKSRRNSWADWLFSW</sequence>
<feature type="domain" description="BPTI/Kunitz inhibitor" evidence="3">
    <location>
        <begin position="1843"/>
        <end position="1893"/>
    </location>
</feature>
<dbReference type="OrthoDB" id="4473401at2759"/>
<dbReference type="InterPro" id="IPR028150">
    <property type="entry name" value="Lustrin_cystein"/>
</dbReference>
<protein>
    <recommendedName>
        <fullName evidence="3">BPTI/Kunitz inhibitor domain-containing protein</fullName>
    </recommendedName>
</protein>
<evidence type="ECO:0000313" key="5">
    <source>
        <dbReference type="Proteomes" id="UP000298663"/>
    </source>
</evidence>
<dbReference type="InterPro" id="IPR053014">
    <property type="entry name" value="Cuticle_assoc_divergent"/>
</dbReference>
<dbReference type="InterPro" id="IPR036880">
    <property type="entry name" value="Kunitz_BPTI_sf"/>
</dbReference>
<dbReference type="InterPro" id="IPR020901">
    <property type="entry name" value="Prtase_inh_Kunz-CS"/>
</dbReference>
<feature type="domain" description="BPTI/Kunitz inhibitor" evidence="3">
    <location>
        <begin position="1207"/>
        <end position="1257"/>
    </location>
</feature>
<dbReference type="EMBL" id="AZBU02000003">
    <property type="protein sequence ID" value="TKR86999.1"/>
    <property type="molecule type" value="Genomic_DNA"/>
</dbReference>
<dbReference type="CDD" id="cd22593">
    <property type="entry name" value="Kunitz_conkunitzin"/>
    <property type="match status" value="15"/>
</dbReference>
<feature type="domain" description="BPTI/Kunitz inhibitor" evidence="3">
    <location>
        <begin position="286"/>
        <end position="336"/>
    </location>
</feature>
<organism evidence="4 5">
    <name type="scientific">Steinernema carpocapsae</name>
    <name type="common">Entomopathogenic nematode</name>
    <dbReference type="NCBI Taxonomy" id="34508"/>
    <lineage>
        <taxon>Eukaryota</taxon>
        <taxon>Metazoa</taxon>
        <taxon>Ecdysozoa</taxon>
        <taxon>Nematoda</taxon>
        <taxon>Chromadorea</taxon>
        <taxon>Rhabditida</taxon>
        <taxon>Tylenchina</taxon>
        <taxon>Panagrolaimomorpha</taxon>
        <taxon>Strongyloidoidea</taxon>
        <taxon>Steinernematidae</taxon>
        <taxon>Steinernema</taxon>
    </lineage>
</organism>
<evidence type="ECO:0000259" key="3">
    <source>
        <dbReference type="PROSITE" id="PS50279"/>
    </source>
</evidence>
<feature type="region of interest" description="Disordered" evidence="1">
    <location>
        <begin position="352"/>
        <end position="373"/>
    </location>
</feature>
<gene>
    <name evidence="4" type="ORF">L596_011483</name>
</gene>
<feature type="domain" description="BPTI/Kunitz inhibitor" evidence="3">
    <location>
        <begin position="1101"/>
        <end position="1151"/>
    </location>
</feature>
<feature type="chain" id="PRO_5020842321" description="BPTI/Kunitz inhibitor domain-containing protein" evidence="2">
    <location>
        <begin position="20"/>
        <end position="2115"/>
    </location>
</feature>
<dbReference type="Pfam" id="PF14625">
    <property type="entry name" value="Lustrin_cystein"/>
    <property type="match status" value="15"/>
</dbReference>
<dbReference type="PROSITE" id="PS50279">
    <property type="entry name" value="BPTI_KUNITZ_2"/>
    <property type="match status" value="17"/>
</dbReference>
<dbReference type="SMART" id="SM00131">
    <property type="entry name" value="KU"/>
    <property type="match status" value="17"/>
</dbReference>